<dbReference type="InterPro" id="IPR036870">
    <property type="entry name" value="Ribosomal_bS18_sf"/>
</dbReference>
<dbReference type="OrthoDB" id="21463at2759"/>
<dbReference type="EMBL" id="KL197709">
    <property type="protein sequence ID" value="KDQ64635.1"/>
    <property type="molecule type" value="Genomic_DNA"/>
</dbReference>
<dbReference type="Pfam" id="PF01084">
    <property type="entry name" value="Ribosomal_S18"/>
    <property type="match status" value="1"/>
</dbReference>
<dbReference type="GO" id="GO:1990904">
    <property type="term" value="C:ribonucleoprotein complex"/>
    <property type="evidence" value="ECO:0007669"/>
    <property type="project" value="UniProtKB-KW"/>
</dbReference>
<keyword evidence="2" id="KW-0687">Ribonucleoprotein</keyword>
<keyword evidence="1" id="KW-0689">Ribosomal protein</keyword>
<dbReference type="InterPro" id="IPR001648">
    <property type="entry name" value="Ribosomal_bS18"/>
</dbReference>
<evidence type="ECO:0000256" key="3">
    <source>
        <dbReference type="ARBA" id="ARBA00035264"/>
    </source>
</evidence>
<protein>
    <recommendedName>
        <fullName evidence="3">Small ribosomal subunit protein bS18m</fullName>
    </recommendedName>
</protein>
<dbReference type="GO" id="GO:0005840">
    <property type="term" value="C:ribosome"/>
    <property type="evidence" value="ECO:0007669"/>
    <property type="project" value="UniProtKB-KW"/>
</dbReference>
<dbReference type="InParanoid" id="A0A067QEM1"/>
<reference evidence="5" key="1">
    <citation type="journal article" date="2014" name="Proc. Natl. Acad. Sci. U.S.A.">
        <title>Extensive sampling of basidiomycete genomes demonstrates inadequacy of the white-rot/brown-rot paradigm for wood decay fungi.</title>
        <authorList>
            <person name="Riley R."/>
            <person name="Salamov A.A."/>
            <person name="Brown D.W."/>
            <person name="Nagy L.G."/>
            <person name="Floudas D."/>
            <person name="Held B.W."/>
            <person name="Levasseur A."/>
            <person name="Lombard V."/>
            <person name="Morin E."/>
            <person name="Otillar R."/>
            <person name="Lindquist E.A."/>
            <person name="Sun H."/>
            <person name="LaButti K.M."/>
            <person name="Schmutz J."/>
            <person name="Jabbour D."/>
            <person name="Luo H."/>
            <person name="Baker S.E."/>
            <person name="Pisabarro A.G."/>
            <person name="Walton J.D."/>
            <person name="Blanchette R.A."/>
            <person name="Henrissat B."/>
            <person name="Martin F."/>
            <person name="Cullen D."/>
            <person name="Hibbett D.S."/>
            <person name="Grigoriev I.V."/>
        </authorList>
    </citation>
    <scope>NUCLEOTIDE SEQUENCE [LARGE SCALE GENOMIC DNA]</scope>
    <source>
        <strain evidence="5">MUCL 33604</strain>
    </source>
</reference>
<organism evidence="4 5">
    <name type="scientific">Jaapia argillacea MUCL 33604</name>
    <dbReference type="NCBI Taxonomy" id="933084"/>
    <lineage>
        <taxon>Eukaryota</taxon>
        <taxon>Fungi</taxon>
        <taxon>Dikarya</taxon>
        <taxon>Basidiomycota</taxon>
        <taxon>Agaricomycotina</taxon>
        <taxon>Agaricomycetes</taxon>
        <taxon>Agaricomycetidae</taxon>
        <taxon>Jaapiales</taxon>
        <taxon>Jaapiaceae</taxon>
        <taxon>Jaapia</taxon>
    </lineage>
</organism>
<dbReference type="Proteomes" id="UP000027265">
    <property type="component" value="Unassembled WGS sequence"/>
</dbReference>
<keyword evidence="5" id="KW-1185">Reference proteome</keyword>
<dbReference type="GO" id="GO:0003735">
    <property type="term" value="F:structural constituent of ribosome"/>
    <property type="evidence" value="ECO:0007669"/>
    <property type="project" value="InterPro"/>
</dbReference>
<sequence>MRKPPALGPDGPESRFSDVFRQKNIDPLHEAMNATLFTSFVSDMGKIYGRWYTKLTWRSQRKMSKAVKRAKMMGVIPTLSRPKSYKFTSQRSTGNYRV</sequence>
<evidence type="ECO:0000256" key="1">
    <source>
        <dbReference type="ARBA" id="ARBA00022980"/>
    </source>
</evidence>
<dbReference type="GO" id="GO:0006412">
    <property type="term" value="P:translation"/>
    <property type="evidence" value="ECO:0007669"/>
    <property type="project" value="InterPro"/>
</dbReference>
<dbReference type="SUPFAM" id="SSF46911">
    <property type="entry name" value="Ribosomal protein S18"/>
    <property type="match status" value="1"/>
</dbReference>
<accession>A0A067QEM1</accession>
<dbReference type="AlphaFoldDB" id="A0A067QEM1"/>
<dbReference type="Gene3D" id="4.10.640.10">
    <property type="entry name" value="Ribosomal protein S18"/>
    <property type="match status" value="1"/>
</dbReference>
<dbReference type="STRING" id="933084.A0A067QEM1"/>
<proteinExistence type="predicted"/>
<evidence type="ECO:0000256" key="2">
    <source>
        <dbReference type="ARBA" id="ARBA00023274"/>
    </source>
</evidence>
<evidence type="ECO:0000313" key="5">
    <source>
        <dbReference type="Proteomes" id="UP000027265"/>
    </source>
</evidence>
<evidence type="ECO:0000313" key="4">
    <source>
        <dbReference type="EMBL" id="KDQ64635.1"/>
    </source>
</evidence>
<dbReference type="HOGENOM" id="CLU_173713_0_0_1"/>
<gene>
    <name evidence="4" type="ORF">JAAARDRAFT_28274</name>
</gene>
<dbReference type="PRINTS" id="PR00974">
    <property type="entry name" value="RIBOSOMALS18"/>
</dbReference>
<name>A0A067QEM1_9AGAM</name>